<dbReference type="Proteomes" id="UP000704712">
    <property type="component" value="Unassembled WGS sequence"/>
</dbReference>
<comment type="caution">
    <text evidence="2">The sequence shown here is derived from an EMBL/GenBank/DDBJ whole genome shotgun (WGS) entry which is preliminary data.</text>
</comment>
<dbReference type="EMBL" id="JAACNO010000717">
    <property type="protein sequence ID" value="KAF4145626.1"/>
    <property type="molecule type" value="Genomic_DNA"/>
</dbReference>
<sequence>MASVIDDYKESWESAEVSVGKKSVIFATDGQVFPVGSDECAARDVEPALPQDHEFLVEINADVPQIRMKKIDEALREVRLNTKVNETIGADICAVSAKVPSADDTVSSVENGAVAPLACTELQSSDLLYENNLVELTRVHGHHYQYHTPPPIPSTIPASTEPKSESKADIGALQARVAAKRIAEFRRRQKLKADWEREMESTRAQKRREIRHSNDAMHKTLGVAGLSAHDHLRIAQRQRKQEEKKKDIAASLERQNRWYNCTAKRPATAPDHKRQLNRQHGRAKHELERSMERRRKTIRANQLKLRQEAQEIIAKTSGAYVRGSFLLKMTHHTTKTQR</sequence>
<name>A0A833SHB5_PHYIN</name>
<reference evidence="2" key="1">
    <citation type="submission" date="2020-04" db="EMBL/GenBank/DDBJ databases">
        <title>Hybrid Assembly of Korean Phytophthora infestans isolates.</title>
        <authorList>
            <person name="Prokchorchik M."/>
            <person name="Lee Y."/>
            <person name="Seo J."/>
            <person name="Cho J.-H."/>
            <person name="Park Y.-E."/>
            <person name="Jang D.-C."/>
            <person name="Im J.-S."/>
            <person name="Choi J.-G."/>
            <person name="Park H.-J."/>
            <person name="Lee G.-B."/>
            <person name="Lee Y.-G."/>
            <person name="Hong S.-Y."/>
            <person name="Cho K."/>
            <person name="Sohn K.H."/>
        </authorList>
    </citation>
    <scope>NUCLEOTIDE SEQUENCE</scope>
    <source>
        <strain evidence="2">KR_1_A1</strain>
        <strain evidence="3">KR_2_A2</strain>
    </source>
</reference>
<dbReference type="AlphaFoldDB" id="A0A833SHB5"/>
<gene>
    <name evidence="2" type="ORF">GN244_ATG18803</name>
    <name evidence="3" type="ORF">GN958_ATG05207</name>
</gene>
<evidence type="ECO:0000313" key="4">
    <source>
        <dbReference type="Proteomes" id="UP000602510"/>
    </source>
</evidence>
<evidence type="ECO:0000313" key="3">
    <source>
        <dbReference type="EMBL" id="KAF4145626.1"/>
    </source>
</evidence>
<accession>A0A833SHB5</accession>
<proteinExistence type="predicted"/>
<organism evidence="2 4">
    <name type="scientific">Phytophthora infestans</name>
    <name type="common">Potato late blight agent</name>
    <name type="synonym">Botrytis infestans</name>
    <dbReference type="NCBI Taxonomy" id="4787"/>
    <lineage>
        <taxon>Eukaryota</taxon>
        <taxon>Sar</taxon>
        <taxon>Stramenopiles</taxon>
        <taxon>Oomycota</taxon>
        <taxon>Peronosporomycetes</taxon>
        <taxon>Peronosporales</taxon>
        <taxon>Peronosporaceae</taxon>
        <taxon>Phytophthora</taxon>
    </lineage>
</organism>
<keyword evidence="4" id="KW-1185">Reference proteome</keyword>
<evidence type="ECO:0000313" key="2">
    <source>
        <dbReference type="EMBL" id="KAF4029473.1"/>
    </source>
</evidence>
<dbReference type="EMBL" id="WSZM01000810">
    <property type="protein sequence ID" value="KAF4029473.1"/>
    <property type="molecule type" value="Genomic_DNA"/>
</dbReference>
<evidence type="ECO:0000256" key="1">
    <source>
        <dbReference type="SAM" id="MobiDB-lite"/>
    </source>
</evidence>
<dbReference type="Proteomes" id="UP000602510">
    <property type="component" value="Unassembled WGS sequence"/>
</dbReference>
<feature type="region of interest" description="Disordered" evidence="1">
    <location>
        <begin position="263"/>
        <end position="295"/>
    </location>
</feature>
<protein>
    <submittedName>
        <fullName evidence="2">Uncharacterized protein</fullName>
    </submittedName>
</protein>